<keyword evidence="9" id="KW-1185">Reference proteome</keyword>
<evidence type="ECO:0000256" key="3">
    <source>
        <dbReference type="ARBA" id="ARBA00022490"/>
    </source>
</evidence>
<keyword evidence="5" id="KW-0206">Cytoskeleton</keyword>
<feature type="region of interest" description="Disordered" evidence="6">
    <location>
        <begin position="304"/>
        <end position="327"/>
    </location>
</feature>
<dbReference type="GO" id="GO:0005829">
    <property type="term" value="C:cytosol"/>
    <property type="evidence" value="ECO:0007669"/>
    <property type="project" value="Ensembl"/>
</dbReference>
<evidence type="ECO:0000256" key="2">
    <source>
        <dbReference type="ARBA" id="ARBA00009468"/>
    </source>
</evidence>
<feature type="domain" description="Cytoskeleton-associated protein 2 C-terminal" evidence="7">
    <location>
        <begin position="455"/>
        <end position="610"/>
    </location>
</feature>
<protein>
    <submittedName>
        <fullName evidence="8">Cytoskeleton associated protein 2-like</fullName>
    </submittedName>
</protein>
<accession>A0A8C6RUD7</accession>
<evidence type="ECO:0000256" key="1">
    <source>
        <dbReference type="ARBA" id="ARBA00004245"/>
    </source>
</evidence>
<dbReference type="InterPro" id="IPR029197">
    <property type="entry name" value="CKAP2_C"/>
</dbReference>
<feature type="compositionally biased region" description="Polar residues" evidence="6">
    <location>
        <begin position="436"/>
        <end position="454"/>
    </location>
</feature>
<gene>
    <name evidence="8" type="primary">Ckap2l</name>
</gene>
<evidence type="ECO:0000256" key="6">
    <source>
        <dbReference type="SAM" id="MobiDB-lite"/>
    </source>
</evidence>
<dbReference type="GeneTree" id="ENSGT00530000063691"/>
<comment type="similarity">
    <text evidence="2">Belongs to the CKAP2 family.</text>
</comment>
<feature type="region of interest" description="Disordered" evidence="6">
    <location>
        <begin position="25"/>
        <end position="155"/>
    </location>
</feature>
<dbReference type="OMA" id="QKSTQPC"/>
<dbReference type="PANTHER" id="PTHR47078">
    <property type="entry name" value="CYTOSKELETON-ASSOCIATED PROTEIN 2-LIKE"/>
    <property type="match status" value="1"/>
</dbReference>
<feature type="compositionally biased region" description="Low complexity" evidence="6">
    <location>
        <begin position="106"/>
        <end position="120"/>
    </location>
</feature>
<feature type="compositionally biased region" description="Basic and acidic residues" evidence="6">
    <location>
        <begin position="456"/>
        <end position="467"/>
    </location>
</feature>
<dbReference type="Pfam" id="PF15297">
    <property type="entry name" value="CKAP2_C"/>
    <property type="match status" value="2"/>
</dbReference>
<feature type="domain" description="Cytoskeleton-associated protein 2 C-terminal" evidence="7">
    <location>
        <begin position="675"/>
        <end position="731"/>
    </location>
</feature>
<keyword evidence="4" id="KW-0597">Phosphoprotein</keyword>
<dbReference type="Ensembl" id="ENSNGAT00000028263.1">
    <property type="protein sequence ID" value="ENSNGAP00000022576.1"/>
    <property type="gene ID" value="ENSNGAG00000021405.1"/>
</dbReference>
<evidence type="ECO:0000259" key="7">
    <source>
        <dbReference type="Pfam" id="PF15297"/>
    </source>
</evidence>
<organism evidence="8 9">
    <name type="scientific">Nannospalax galili</name>
    <name type="common">Northern Israeli blind subterranean mole rat</name>
    <name type="synonym">Spalax galili</name>
    <dbReference type="NCBI Taxonomy" id="1026970"/>
    <lineage>
        <taxon>Eukaryota</taxon>
        <taxon>Metazoa</taxon>
        <taxon>Chordata</taxon>
        <taxon>Craniata</taxon>
        <taxon>Vertebrata</taxon>
        <taxon>Euteleostomi</taxon>
        <taxon>Mammalia</taxon>
        <taxon>Eutheria</taxon>
        <taxon>Euarchontoglires</taxon>
        <taxon>Glires</taxon>
        <taxon>Rodentia</taxon>
        <taxon>Myomorpha</taxon>
        <taxon>Muroidea</taxon>
        <taxon>Spalacidae</taxon>
        <taxon>Spalacinae</taxon>
        <taxon>Nannospalax</taxon>
    </lineage>
</organism>
<dbReference type="PANTHER" id="PTHR47078:SF1">
    <property type="entry name" value="CYTOSKELETON-ASSOCIATED PROTEIN 2-LIKE"/>
    <property type="match status" value="1"/>
</dbReference>
<comment type="subcellular location">
    <subcellularLocation>
        <location evidence="1">Cytoplasm</location>
        <location evidence="1">Cytoskeleton</location>
    </subcellularLocation>
</comment>
<keyword evidence="3" id="KW-0963">Cytoplasm</keyword>
<reference evidence="8" key="1">
    <citation type="submission" date="2025-08" db="UniProtKB">
        <authorList>
            <consortium name="Ensembl"/>
        </authorList>
    </citation>
    <scope>IDENTIFICATION</scope>
</reference>
<feature type="compositionally biased region" description="Polar residues" evidence="6">
    <location>
        <begin position="127"/>
        <end position="140"/>
    </location>
</feature>
<evidence type="ECO:0000256" key="4">
    <source>
        <dbReference type="ARBA" id="ARBA00022553"/>
    </source>
</evidence>
<dbReference type="Proteomes" id="UP000694381">
    <property type="component" value="Unassembled WGS sequence"/>
</dbReference>
<sequence length="742" mass="83198">MVGLGPAAAAAAAARKLQEYLAAKGKLKDRNTKPYLKAKSNHSNPPSSKSTVRPRKDVSNHAVLPVKTRPINTKLQPKPASIMGPQKPKLEPPKFPGKRLTSRCISSNSNCKQSSKSQQQREAGSPTAGQSRKPMQSTRTLELKTKQPQEADEGHAKCTDSMVNTLVENKPLDDFLKEMNKENFPQTLLDPEKNPDPGLCVISKPKTNCCNQTKNGLAPKQVLGKSLVNNTVLKDRVNQQFVRKTQIRTQPVKLQQLSRVADSAKPRENIPRPALSHFIQTQNRAQASKKPVLKNTQDIKVNRGKYGKSNETKGQSYPATEQKIKHAKPSTYPHLLQRGHNDRHPNIKQDQKTIQQCLGPRTSYVPQKSRVINQRPNLTASSFNSVVPSTPSIRANRTHNNKYKDILQQKAQTVDYKFKKALPGNHFLSKTASKTRSGFSTVNETRAPSATQPHPNVEKKTAAEDRRKQLEEWQKSKGKTYKRPPMEFKTKRKIIEEMNISFWKSIEKEEEEKKAQLELSNKINSTLTECLRLIEEGVLSNEIFTILSSIPEAEKFAKFWVCKAKLLARKGTFDVIGLYEEAIKNGATPIQDLREVVLSILQDPSRNTEDSLAAEANITSMEELAKKEESGQSCLSPKEREQITATPQITMAELGNCGIKLQIAPIPRICGMPEVQDMKLITPVRRSTRIERAVSRYPGMLQDHDVVVASLDELLEVEDTECFVFRKNEALPVTLGFQILES</sequence>
<dbReference type="InterPro" id="IPR052855">
    <property type="entry name" value="CKAP2-like"/>
</dbReference>
<dbReference type="AlphaFoldDB" id="A0A8C6RUD7"/>
<evidence type="ECO:0000256" key="5">
    <source>
        <dbReference type="ARBA" id="ARBA00023212"/>
    </source>
</evidence>
<proteinExistence type="inferred from homology"/>
<evidence type="ECO:0000313" key="9">
    <source>
        <dbReference type="Proteomes" id="UP000694381"/>
    </source>
</evidence>
<dbReference type="GO" id="GO:0005813">
    <property type="term" value="C:centrosome"/>
    <property type="evidence" value="ECO:0007669"/>
    <property type="project" value="Ensembl"/>
</dbReference>
<reference evidence="8" key="2">
    <citation type="submission" date="2025-09" db="UniProtKB">
        <authorList>
            <consortium name="Ensembl"/>
        </authorList>
    </citation>
    <scope>IDENTIFICATION</scope>
</reference>
<feature type="compositionally biased region" description="Low complexity" evidence="6">
    <location>
        <begin position="41"/>
        <end position="50"/>
    </location>
</feature>
<dbReference type="GO" id="GO:0005929">
    <property type="term" value="C:cilium"/>
    <property type="evidence" value="ECO:0007669"/>
    <property type="project" value="Ensembl"/>
</dbReference>
<feature type="compositionally biased region" description="Basic and acidic residues" evidence="6">
    <location>
        <begin position="141"/>
        <end position="155"/>
    </location>
</feature>
<name>A0A8C6RUD7_NANGA</name>
<dbReference type="GO" id="GO:0072686">
    <property type="term" value="C:mitotic spindle"/>
    <property type="evidence" value="ECO:0007669"/>
    <property type="project" value="Ensembl"/>
</dbReference>
<evidence type="ECO:0000313" key="8">
    <source>
        <dbReference type="Ensembl" id="ENSNGAP00000022576.1"/>
    </source>
</evidence>
<feature type="region of interest" description="Disordered" evidence="6">
    <location>
        <begin position="436"/>
        <end position="467"/>
    </location>
</feature>